<protein>
    <submittedName>
        <fullName evidence="2">Uncharacterized protein</fullName>
    </submittedName>
</protein>
<dbReference type="WBParaSite" id="MBELARI_LOCUS15118">
    <property type="protein sequence ID" value="MBELARI_LOCUS15118"/>
    <property type="gene ID" value="MBELARI_LOCUS15118"/>
</dbReference>
<proteinExistence type="predicted"/>
<organism evidence="1 2">
    <name type="scientific">Mesorhabditis belari</name>
    <dbReference type="NCBI Taxonomy" id="2138241"/>
    <lineage>
        <taxon>Eukaryota</taxon>
        <taxon>Metazoa</taxon>
        <taxon>Ecdysozoa</taxon>
        <taxon>Nematoda</taxon>
        <taxon>Chromadorea</taxon>
        <taxon>Rhabditida</taxon>
        <taxon>Rhabditina</taxon>
        <taxon>Rhabditomorpha</taxon>
        <taxon>Rhabditoidea</taxon>
        <taxon>Rhabditidae</taxon>
        <taxon>Mesorhabditinae</taxon>
        <taxon>Mesorhabditis</taxon>
    </lineage>
</organism>
<accession>A0AAF3EN20</accession>
<dbReference type="Proteomes" id="UP000887575">
    <property type="component" value="Unassembled WGS sequence"/>
</dbReference>
<reference evidence="2" key="1">
    <citation type="submission" date="2024-02" db="UniProtKB">
        <authorList>
            <consortium name="WormBaseParasite"/>
        </authorList>
    </citation>
    <scope>IDENTIFICATION</scope>
</reference>
<evidence type="ECO:0000313" key="2">
    <source>
        <dbReference type="WBParaSite" id="MBELARI_LOCUS15118"/>
    </source>
</evidence>
<name>A0AAF3EN20_9BILA</name>
<dbReference type="AlphaFoldDB" id="A0AAF3EN20"/>
<evidence type="ECO:0000313" key="1">
    <source>
        <dbReference type="Proteomes" id="UP000887575"/>
    </source>
</evidence>
<sequence length="212" mass="23632">MASQIDERDAAIEFDSAADCSIYSTITAVDLLELQDDPISTLSTAHDASVYSLLESVISVSMVNFAKDTVYQEDVDLSTAWECSDPSCYTPARNTCIVEFSDGFLVPEAVSLESVLSENVSFYEVMPSEIEVEPTFAYQTFGGVRAIDSLDEVSKRTTTKLIPVFPEYTQFAWNDVKTDVSERSMSPSEIEVEFEPWNEWCRGFVDGGKQQQ</sequence>
<keyword evidence="1" id="KW-1185">Reference proteome</keyword>